<evidence type="ECO:0000256" key="1">
    <source>
        <dbReference type="ARBA" id="ARBA00022842"/>
    </source>
</evidence>
<dbReference type="InterPro" id="IPR029060">
    <property type="entry name" value="PIN-like_dom_sf"/>
</dbReference>
<name>A0A1X7Q1R3_9HYPH</name>
<evidence type="ECO:0000313" key="4">
    <source>
        <dbReference type="Proteomes" id="UP000193083"/>
    </source>
</evidence>
<feature type="domain" description="PIN" evidence="2">
    <location>
        <begin position="5"/>
        <end position="121"/>
    </location>
</feature>
<dbReference type="InterPro" id="IPR002716">
    <property type="entry name" value="PIN_dom"/>
</dbReference>
<dbReference type="Pfam" id="PF01850">
    <property type="entry name" value="PIN"/>
    <property type="match status" value="1"/>
</dbReference>
<dbReference type="InterPro" id="IPR051619">
    <property type="entry name" value="TypeII_TA_RNase_PINc/VapC"/>
</dbReference>
<sequence>MSTLVVDASVAIKWIITEEDSPRALSLRPRYSIIAPQLIYAECTNIIWKKARRGEILSSMVGEYADVVADLDINTASLRGLTTQASRLSQIHDHPTYDCFYLALALTEGCLMVTADQSFYRKLWQSGRPEREACVLLRDVDI</sequence>
<proteinExistence type="predicted"/>
<dbReference type="RefSeq" id="WP_085467402.1">
    <property type="nucleotide sequence ID" value="NZ_FXBL01000004.1"/>
</dbReference>
<gene>
    <name evidence="3" type="ORF">SAMN02982922_5858</name>
</gene>
<accession>A0A1X7Q1R3</accession>
<dbReference type="Gene3D" id="3.40.50.1010">
    <property type="entry name" value="5'-nuclease"/>
    <property type="match status" value="1"/>
</dbReference>
<dbReference type="AlphaFoldDB" id="A0A1X7Q1R3"/>
<organism evidence="3 4">
    <name type="scientific">Mesorhizobium australicum</name>
    <dbReference type="NCBI Taxonomy" id="536018"/>
    <lineage>
        <taxon>Bacteria</taxon>
        <taxon>Pseudomonadati</taxon>
        <taxon>Pseudomonadota</taxon>
        <taxon>Alphaproteobacteria</taxon>
        <taxon>Hyphomicrobiales</taxon>
        <taxon>Phyllobacteriaceae</taxon>
        <taxon>Mesorhizobium</taxon>
    </lineage>
</organism>
<dbReference type="EMBL" id="FXBL01000004">
    <property type="protein sequence ID" value="SMH57660.1"/>
    <property type="molecule type" value="Genomic_DNA"/>
</dbReference>
<dbReference type="OrthoDB" id="1524147at2"/>
<dbReference type="CDD" id="cd09873">
    <property type="entry name" value="PIN_Pae0151-like"/>
    <property type="match status" value="1"/>
</dbReference>
<dbReference type="InterPro" id="IPR044153">
    <property type="entry name" value="PIN_Pae0151-like"/>
</dbReference>
<evidence type="ECO:0000259" key="2">
    <source>
        <dbReference type="Pfam" id="PF01850"/>
    </source>
</evidence>
<keyword evidence="1" id="KW-0460">Magnesium</keyword>
<dbReference type="SUPFAM" id="SSF88723">
    <property type="entry name" value="PIN domain-like"/>
    <property type="match status" value="1"/>
</dbReference>
<dbReference type="Proteomes" id="UP000193083">
    <property type="component" value="Unassembled WGS sequence"/>
</dbReference>
<reference evidence="4" key="1">
    <citation type="submission" date="2017-04" db="EMBL/GenBank/DDBJ databases">
        <authorList>
            <person name="Varghese N."/>
            <person name="Submissions S."/>
        </authorList>
    </citation>
    <scope>NUCLEOTIDE SEQUENCE [LARGE SCALE GENOMIC DNA]</scope>
    <source>
        <strain evidence="4">B5P</strain>
    </source>
</reference>
<evidence type="ECO:0000313" key="3">
    <source>
        <dbReference type="EMBL" id="SMH57660.1"/>
    </source>
</evidence>
<dbReference type="PANTHER" id="PTHR35901">
    <property type="entry name" value="RIBONUCLEASE VAPC3"/>
    <property type="match status" value="1"/>
</dbReference>
<keyword evidence="4" id="KW-1185">Reference proteome</keyword>
<protein>
    <submittedName>
        <fullName evidence="3">Predicted nucleic acid-binding protein, contains PIN domain</fullName>
    </submittedName>
</protein>
<dbReference type="PANTHER" id="PTHR35901:SF1">
    <property type="entry name" value="EXONUCLEASE VAPC9"/>
    <property type="match status" value="1"/>
</dbReference>